<comment type="caution">
    <text evidence="5">The sequence shown here is derived from an EMBL/GenBank/DDBJ whole genome shotgun (WGS) entry which is preliminary data.</text>
</comment>
<feature type="repeat" description="TPR" evidence="3">
    <location>
        <begin position="84"/>
        <end position="117"/>
    </location>
</feature>
<protein>
    <submittedName>
        <fullName evidence="5">Tetratricopeptide (TPR) repeat protein</fullName>
    </submittedName>
</protein>
<feature type="chain" id="PRO_5032289625" evidence="4">
    <location>
        <begin position="24"/>
        <end position="597"/>
    </location>
</feature>
<dbReference type="PROSITE" id="PS50293">
    <property type="entry name" value="TPR_REGION"/>
    <property type="match status" value="1"/>
</dbReference>
<dbReference type="InterPro" id="IPR019734">
    <property type="entry name" value="TPR_rpt"/>
</dbReference>
<dbReference type="Gene3D" id="1.25.40.10">
    <property type="entry name" value="Tetratricopeptide repeat domain"/>
    <property type="match status" value="2"/>
</dbReference>
<evidence type="ECO:0000313" key="6">
    <source>
        <dbReference type="Proteomes" id="UP000555103"/>
    </source>
</evidence>
<dbReference type="Pfam" id="PF14559">
    <property type="entry name" value="TPR_19"/>
    <property type="match status" value="1"/>
</dbReference>
<evidence type="ECO:0000256" key="2">
    <source>
        <dbReference type="ARBA" id="ARBA00022803"/>
    </source>
</evidence>
<organism evidence="5 6">
    <name type="scientific">Dysgonomonas hofstadii</name>
    <dbReference type="NCBI Taxonomy" id="637886"/>
    <lineage>
        <taxon>Bacteria</taxon>
        <taxon>Pseudomonadati</taxon>
        <taxon>Bacteroidota</taxon>
        <taxon>Bacteroidia</taxon>
        <taxon>Bacteroidales</taxon>
        <taxon>Dysgonomonadaceae</taxon>
        <taxon>Dysgonomonas</taxon>
    </lineage>
</organism>
<evidence type="ECO:0000313" key="5">
    <source>
        <dbReference type="EMBL" id="MBB4034965.1"/>
    </source>
</evidence>
<keyword evidence="6" id="KW-1185">Reference proteome</keyword>
<feature type="repeat" description="TPR" evidence="3">
    <location>
        <begin position="220"/>
        <end position="253"/>
    </location>
</feature>
<dbReference type="InterPro" id="IPR011990">
    <property type="entry name" value="TPR-like_helical_dom_sf"/>
</dbReference>
<evidence type="ECO:0000256" key="3">
    <source>
        <dbReference type="PROSITE-ProRule" id="PRU00339"/>
    </source>
</evidence>
<feature type="repeat" description="TPR" evidence="3">
    <location>
        <begin position="433"/>
        <end position="466"/>
    </location>
</feature>
<dbReference type="RefSeq" id="WP_183305891.1">
    <property type="nucleotide sequence ID" value="NZ_JACIEP010000002.1"/>
</dbReference>
<evidence type="ECO:0000256" key="1">
    <source>
        <dbReference type="ARBA" id="ARBA00022737"/>
    </source>
</evidence>
<feature type="signal peptide" evidence="4">
    <location>
        <begin position="1"/>
        <end position="23"/>
    </location>
</feature>
<dbReference type="PANTHER" id="PTHR45586:SF1">
    <property type="entry name" value="LIPOPOLYSACCHARIDE ASSEMBLY PROTEIN B"/>
    <property type="match status" value="1"/>
</dbReference>
<dbReference type="PANTHER" id="PTHR45586">
    <property type="entry name" value="TPR REPEAT-CONTAINING PROTEIN PA4667"/>
    <property type="match status" value="1"/>
</dbReference>
<dbReference type="Pfam" id="PF13432">
    <property type="entry name" value="TPR_16"/>
    <property type="match status" value="1"/>
</dbReference>
<dbReference type="SMART" id="SM00028">
    <property type="entry name" value="TPR"/>
    <property type="match status" value="8"/>
</dbReference>
<evidence type="ECO:0000256" key="4">
    <source>
        <dbReference type="SAM" id="SignalP"/>
    </source>
</evidence>
<accession>A0A840CPT0</accession>
<dbReference type="PROSITE" id="PS50005">
    <property type="entry name" value="TPR"/>
    <property type="match status" value="3"/>
</dbReference>
<dbReference type="AlphaFoldDB" id="A0A840CPT0"/>
<dbReference type="EMBL" id="JACIEP010000002">
    <property type="protein sequence ID" value="MBB4034965.1"/>
    <property type="molecule type" value="Genomic_DNA"/>
</dbReference>
<keyword evidence="4" id="KW-0732">Signal</keyword>
<dbReference type="Proteomes" id="UP000555103">
    <property type="component" value="Unassembled WGS sequence"/>
</dbReference>
<reference evidence="5 6" key="1">
    <citation type="submission" date="2020-08" db="EMBL/GenBank/DDBJ databases">
        <title>Genomic Encyclopedia of Type Strains, Phase IV (KMG-IV): sequencing the most valuable type-strain genomes for metagenomic binning, comparative biology and taxonomic classification.</title>
        <authorList>
            <person name="Goeker M."/>
        </authorList>
    </citation>
    <scope>NUCLEOTIDE SEQUENCE [LARGE SCALE GENOMIC DNA]</scope>
    <source>
        <strain evidence="5 6">DSM 104969</strain>
    </source>
</reference>
<name>A0A840CPT0_9BACT</name>
<keyword evidence="1" id="KW-0677">Repeat</keyword>
<gene>
    <name evidence="5" type="ORF">GGR21_000852</name>
</gene>
<dbReference type="InterPro" id="IPR051012">
    <property type="entry name" value="CellSynth/LPSAsmb/PSIAsmb"/>
</dbReference>
<dbReference type="Pfam" id="PF13181">
    <property type="entry name" value="TPR_8"/>
    <property type="match status" value="2"/>
</dbReference>
<keyword evidence="2 3" id="KW-0802">TPR repeat</keyword>
<sequence>MYKKFYTFLIFLFVTSSIFPVFSQKAQKVSQTVAGEPQPQIISPDNKRKFDYYFYEAMNAKTLNKYDAAYDYLKYCMALDSTNAHVLYELGNYYNSLDNKNRAIDLYRKAVSYDSDNYYYNMAYATLCLEFKQYSDAIEQFEKLINEDPDNTDLYIYLSESYRMDGDLQSAIKTLDKLELIVGLNEKISLQKYQLYATLKQESKGFAEIQKYIDKYPNELKYQILLGDLYLQAGKKEDAFLVYSRAKAIDPEDPYLISSMAEYYEQTNNKEAAENELHTALISPKMDVDTKLAILAQYVGSLQQNKNDTGAANALFDTLMTQHPQEPKLNLMYGNLLMMQEKKDEARFQYQLFAEANPTNPIGWEQMLSTAFPDSLDLTINICNEALKYITDQPQFYFYLGVSEYMKEDYATALEALQKGVEYVDENNKGLLSDFYGQIGDLYYHLEKTDSAFATYDKALSYNPNNVGVLNNYSYFLSVAKKDLNKAERMSSITIKAEPSNPTYLDTYGWVLFQQGAYTIAKIYIENAVKYSEEKGEDLSAEVLEHYGDVLYKTDDAEKALEYWIRAKEKGDSKSKTLDKKIETKTYISDDEITQNK</sequence>
<dbReference type="SUPFAM" id="SSF48452">
    <property type="entry name" value="TPR-like"/>
    <property type="match status" value="3"/>
</dbReference>
<proteinExistence type="predicted"/>